<comment type="caution">
    <text evidence="1">The sequence shown here is derived from an EMBL/GenBank/DDBJ whole genome shotgun (WGS) entry which is preliminary data.</text>
</comment>
<dbReference type="GO" id="GO:0016829">
    <property type="term" value="F:lyase activity"/>
    <property type="evidence" value="ECO:0007669"/>
    <property type="project" value="UniProtKB-KW"/>
</dbReference>
<dbReference type="RefSeq" id="WP_184855727.1">
    <property type="nucleotide sequence ID" value="NZ_JACHLK010000002.1"/>
</dbReference>
<dbReference type="EMBL" id="JACHLK010000002">
    <property type="protein sequence ID" value="MBB6558275.1"/>
    <property type="molecule type" value="Genomic_DNA"/>
</dbReference>
<dbReference type="PANTHER" id="PTHR42905:SF16">
    <property type="entry name" value="CARBOXYPHOSPHONOENOLPYRUVATE PHOSPHONOMUTASE-LIKE PROTEIN (AFU_ORTHOLOGUE AFUA_5G07230)"/>
    <property type="match status" value="1"/>
</dbReference>
<dbReference type="AlphaFoldDB" id="A0A7X0PAF3"/>
<dbReference type="InterPro" id="IPR039556">
    <property type="entry name" value="ICL/PEPM"/>
</dbReference>
<keyword evidence="1" id="KW-0456">Lyase</keyword>
<dbReference type="Gene3D" id="3.20.20.60">
    <property type="entry name" value="Phosphoenolpyruvate-binding domains"/>
    <property type="match status" value="1"/>
</dbReference>
<dbReference type="SUPFAM" id="SSF51621">
    <property type="entry name" value="Phosphoenolpyruvate/pyruvate domain"/>
    <property type="match status" value="1"/>
</dbReference>
<accession>A0A7X0PAF3</accession>
<dbReference type="InterPro" id="IPR040442">
    <property type="entry name" value="Pyrv_kinase-like_dom_sf"/>
</dbReference>
<evidence type="ECO:0000313" key="1">
    <source>
        <dbReference type="EMBL" id="MBB6558275.1"/>
    </source>
</evidence>
<keyword evidence="2" id="KW-1185">Reference proteome</keyword>
<dbReference type="PANTHER" id="PTHR42905">
    <property type="entry name" value="PHOSPHOENOLPYRUVATE CARBOXYLASE"/>
    <property type="match status" value="1"/>
</dbReference>
<protein>
    <submittedName>
        <fullName evidence="1">2-methylisocitrate lyase-like PEP mutase family enzyme</fullName>
    </submittedName>
</protein>
<organism evidence="1 2">
    <name type="scientific">Acidovorax soli</name>
    <dbReference type="NCBI Taxonomy" id="592050"/>
    <lineage>
        <taxon>Bacteria</taxon>
        <taxon>Pseudomonadati</taxon>
        <taxon>Pseudomonadota</taxon>
        <taxon>Betaproteobacteria</taxon>
        <taxon>Burkholderiales</taxon>
        <taxon>Comamonadaceae</taxon>
        <taxon>Acidovorax</taxon>
    </lineage>
</organism>
<dbReference type="CDD" id="cd00377">
    <property type="entry name" value="ICL_PEPM"/>
    <property type="match status" value="1"/>
</dbReference>
<sequence length="265" mass="27723">MTAPATTFRALHANGTLLRLPNAWDAASARLFESLGATAIATTSAGVAWSQGYADGYAMPIDVVVAFAKNLVRVLQVPLSVDMEDGYSDDPAQVADLAARLAGAGVAGINLEDGRKPPELLARKVQAIRERLARDGLDLFVNARTDIVLARLVDEGRFAEEAIARGRLYQSAGVDGLFVPGLTSPAQIQAVVAGVNLPLNLMAWGGLANAAELQALGVKRLSAGSGIPQALWGQAAALATDFLQAGDSSKLQGQIPYAEMQKLFS</sequence>
<name>A0A7X0PAF3_9BURK</name>
<evidence type="ECO:0000313" key="2">
    <source>
        <dbReference type="Proteomes" id="UP000575083"/>
    </source>
</evidence>
<dbReference type="Proteomes" id="UP000575083">
    <property type="component" value="Unassembled WGS sequence"/>
</dbReference>
<dbReference type="InterPro" id="IPR015813">
    <property type="entry name" value="Pyrv/PenolPyrv_kinase-like_dom"/>
</dbReference>
<proteinExistence type="predicted"/>
<dbReference type="Pfam" id="PF13714">
    <property type="entry name" value="PEP_mutase"/>
    <property type="match status" value="1"/>
</dbReference>
<reference evidence="1 2" key="1">
    <citation type="submission" date="2020-08" db="EMBL/GenBank/DDBJ databases">
        <title>Functional genomics of gut bacteria from endangered species of beetles.</title>
        <authorList>
            <person name="Carlos-Shanley C."/>
        </authorList>
    </citation>
    <scope>NUCLEOTIDE SEQUENCE [LARGE SCALE GENOMIC DNA]</scope>
    <source>
        <strain evidence="1 2">S00198</strain>
    </source>
</reference>
<gene>
    <name evidence="1" type="ORF">HNP48_000939</name>
</gene>